<protein>
    <submittedName>
        <fullName evidence="1">DUF3304 domain-containing protein</fullName>
    </submittedName>
</protein>
<comment type="caution">
    <text evidence="1">The sequence shown here is derived from an EMBL/GenBank/DDBJ whole genome shotgun (WGS) entry which is preliminary data.</text>
</comment>
<dbReference type="RefSeq" id="WP_394502610.1">
    <property type="nucleotide sequence ID" value="NZ_JBIEIL010000001.1"/>
</dbReference>
<evidence type="ECO:0000313" key="1">
    <source>
        <dbReference type="EMBL" id="MFG6203090.1"/>
    </source>
</evidence>
<reference evidence="1 2" key="1">
    <citation type="submission" date="2024-10" db="EMBL/GenBank/DDBJ databases">
        <title>Whole genome of Pseudomonas sp Strain RB5.</title>
        <authorList>
            <person name="Selami N."/>
        </authorList>
    </citation>
    <scope>NUCLEOTIDE SEQUENCE [LARGE SCALE GENOMIC DNA]</scope>
    <source>
        <strain evidence="1 2">RB5</strain>
    </source>
</reference>
<dbReference type="InterPro" id="IPR021733">
    <property type="entry name" value="DUF3304"/>
</dbReference>
<sequence>MIDLLKDTHLRKSWRRRKIVLSVVALLFCYATPKILELLRTPGAMLTSSNYTDRPISFFSVNDFGGGNLSAMGGGGIVCCRKIVGKSVRVTWTLGRTGDQLRKGVQKEYHELNVPLPHRARGDDYLHVRFLPGNAVELKWSSNLISPFDSEPSTTGP</sequence>
<dbReference type="Proteomes" id="UP001605918">
    <property type="component" value="Unassembled WGS sequence"/>
</dbReference>
<dbReference type="EMBL" id="JBIEIL010000001">
    <property type="protein sequence ID" value="MFG6203090.1"/>
    <property type="molecule type" value="Genomic_DNA"/>
</dbReference>
<proteinExistence type="predicted"/>
<name>A0ABW7D4T9_9PSED</name>
<dbReference type="Pfam" id="PF11745">
    <property type="entry name" value="DUF3304"/>
    <property type="match status" value="1"/>
</dbReference>
<accession>A0ABW7D4T9</accession>
<keyword evidence="2" id="KW-1185">Reference proteome</keyword>
<gene>
    <name evidence="1" type="ORF">ACGSLL_01885</name>
</gene>
<organism evidence="1 2">
    <name type="scientific">Pseudomonas retamae</name>
    <dbReference type="NCBI Taxonomy" id="702110"/>
    <lineage>
        <taxon>Bacteria</taxon>
        <taxon>Pseudomonadati</taxon>
        <taxon>Pseudomonadota</taxon>
        <taxon>Gammaproteobacteria</taxon>
        <taxon>Pseudomonadales</taxon>
        <taxon>Pseudomonadaceae</taxon>
        <taxon>Pseudomonas</taxon>
    </lineage>
</organism>
<evidence type="ECO:0000313" key="2">
    <source>
        <dbReference type="Proteomes" id="UP001605918"/>
    </source>
</evidence>